<accession>A0ABU9VGR6</accession>
<proteinExistence type="predicted"/>
<dbReference type="InterPro" id="IPR006901">
    <property type="entry name" value="TrmK"/>
</dbReference>
<keyword evidence="2" id="KW-1185">Reference proteome</keyword>
<name>A0ABU9VGR6_9BACI</name>
<dbReference type="PANTHER" id="PTHR38451:SF1">
    <property type="entry name" value="TRNA (ADENINE(22)-N(1))-METHYLTRANSFERASE"/>
    <property type="match status" value="1"/>
</dbReference>
<dbReference type="EMBL" id="JBCITK010000001">
    <property type="protein sequence ID" value="MEN0643116.1"/>
    <property type="molecule type" value="Genomic_DNA"/>
</dbReference>
<dbReference type="Gene3D" id="3.40.50.150">
    <property type="entry name" value="Vaccinia Virus protein VP39"/>
    <property type="match status" value="1"/>
</dbReference>
<evidence type="ECO:0000313" key="1">
    <source>
        <dbReference type="EMBL" id="MEN0643116.1"/>
    </source>
</evidence>
<dbReference type="PANTHER" id="PTHR38451">
    <property type="entry name" value="TRNA (ADENINE(22)-N(1))-METHYLTRANSFERASE"/>
    <property type="match status" value="1"/>
</dbReference>
<dbReference type="InterPro" id="IPR029063">
    <property type="entry name" value="SAM-dependent_MTases_sf"/>
</dbReference>
<dbReference type="Proteomes" id="UP001418796">
    <property type="component" value="Unassembled WGS sequence"/>
</dbReference>
<protein>
    <submittedName>
        <fullName evidence="1">tRNA (Adenine(22)-N(1))-methyltransferase TrmK</fullName>
    </submittedName>
</protein>
<comment type="caution">
    <text evidence="1">The sequence shown here is derived from an EMBL/GenBank/DDBJ whole genome shotgun (WGS) entry which is preliminary data.</text>
</comment>
<dbReference type="Pfam" id="PF04816">
    <property type="entry name" value="TrmK"/>
    <property type="match status" value="1"/>
</dbReference>
<organism evidence="1 2">
    <name type="scientific">Alkalicoccobacillus gibsonii</name>
    <dbReference type="NCBI Taxonomy" id="79881"/>
    <lineage>
        <taxon>Bacteria</taxon>
        <taxon>Bacillati</taxon>
        <taxon>Bacillota</taxon>
        <taxon>Bacilli</taxon>
        <taxon>Bacillales</taxon>
        <taxon>Bacillaceae</taxon>
        <taxon>Alkalicoccobacillus</taxon>
    </lineage>
</organism>
<dbReference type="PIRSF" id="PIRSF018637">
    <property type="entry name" value="TrmK"/>
    <property type="match status" value="1"/>
</dbReference>
<sequence length="237" mass="27066">MNEHKLSNRLMAVAGYVNHLKSFADIGSDHAYLPSYLCLTNPSIHAVAGEIVEGPFQAARKQVKESKLESRIDVRKGSGLEVIKPHEVEGITIAGMGGALIASILEEGKEKLEGVQRLVLQPNNSAWSVRIWLLENKWKLIDEDILIENEKFYEILVAEPGNDQERYEKDREKKLMLGPHLIKDPSQVFIEKWMSEKQNWERVLKALKQGKEQESLIQRKAQIEMKLQFVQEVLTNV</sequence>
<reference evidence="1 2" key="1">
    <citation type="submission" date="2024-03" db="EMBL/GenBank/DDBJ databases">
        <title>Bacilli Hybrid Assemblies.</title>
        <authorList>
            <person name="Kovac J."/>
        </authorList>
    </citation>
    <scope>NUCLEOTIDE SEQUENCE [LARGE SCALE GENOMIC DNA]</scope>
    <source>
        <strain evidence="1 2">FSL R7-0666</strain>
    </source>
</reference>
<evidence type="ECO:0000313" key="2">
    <source>
        <dbReference type="Proteomes" id="UP001418796"/>
    </source>
</evidence>
<gene>
    <name evidence="1" type="ORF">MKY91_08145</name>
</gene>
<dbReference type="RefSeq" id="WP_343130098.1">
    <property type="nucleotide sequence ID" value="NZ_JBCITK010000001.1"/>
</dbReference>
<dbReference type="Gene3D" id="1.10.287.1890">
    <property type="match status" value="1"/>
</dbReference>